<protein>
    <submittedName>
        <fullName evidence="9">Membrane protein</fullName>
    </submittedName>
</protein>
<dbReference type="InterPro" id="IPR050957">
    <property type="entry name" value="BMP_lipoprotein"/>
</dbReference>
<dbReference type="CDD" id="cd06354">
    <property type="entry name" value="PBP1_PrnA-like"/>
    <property type="match status" value="1"/>
</dbReference>
<evidence type="ECO:0000313" key="9">
    <source>
        <dbReference type="EMBL" id="KGY09494.1"/>
    </source>
</evidence>
<keyword evidence="4" id="KW-0732">Signal</keyword>
<dbReference type="GO" id="GO:0005886">
    <property type="term" value="C:plasma membrane"/>
    <property type="evidence" value="ECO:0007669"/>
    <property type="project" value="UniProtKB-SubCell"/>
</dbReference>
<keyword evidence="5 7" id="KW-0472">Membrane</keyword>
<feature type="domain" description="ABC transporter substrate-binding protein PnrA-like" evidence="8">
    <location>
        <begin position="58"/>
        <end position="331"/>
    </location>
</feature>
<evidence type="ECO:0000256" key="3">
    <source>
        <dbReference type="ARBA" id="ARBA00022475"/>
    </source>
</evidence>
<evidence type="ECO:0000256" key="4">
    <source>
        <dbReference type="ARBA" id="ARBA00022729"/>
    </source>
</evidence>
<dbReference type="Gene3D" id="3.40.50.2300">
    <property type="match status" value="2"/>
</dbReference>
<evidence type="ECO:0000256" key="6">
    <source>
        <dbReference type="ARBA" id="ARBA00023288"/>
    </source>
</evidence>
<evidence type="ECO:0000256" key="1">
    <source>
        <dbReference type="ARBA" id="ARBA00004193"/>
    </source>
</evidence>
<comment type="subcellular location">
    <subcellularLocation>
        <location evidence="1">Cell membrane</location>
        <topology evidence="1">Lipid-anchor</topology>
    </subcellularLocation>
</comment>
<evidence type="ECO:0000313" key="10">
    <source>
        <dbReference type="Proteomes" id="UP000030451"/>
    </source>
</evidence>
<dbReference type="InterPro" id="IPR003760">
    <property type="entry name" value="PnrA-like"/>
</dbReference>
<dbReference type="PANTHER" id="PTHR34296">
    <property type="entry name" value="TRANSCRIPTIONAL ACTIVATOR PROTEIN MED"/>
    <property type="match status" value="1"/>
</dbReference>
<evidence type="ECO:0000256" key="2">
    <source>
        <dbReference type="ARBA" id="ARBA00008610"/>
    </source>
</evidence>
<sequence length="350" mass="38120">MHIKCAHTGFDLVKPILNIVALLAIFSSLVFTQSALAETQSLGLKPIVIYKSKPNPQSFLGLIEKGLDKTDKLLGIETTRKIITKKESYTASIINAVKAGYDPIISVYATSTPQLSNVMKTYPGTRFVLYDISFDIANSLGILFDSSHAAYILGYLAGSKTESGKVGFIGGIDNPAVENFRCGFELGLHDASPNAALNSEYVGATSDAWLNSTKAEEIAEGLIEQGIDVLFPVAGFASQGVYKAASENSITTFGVDTNQNDAYSHVVMASMLKHVDDATFAVMKQLYLGIWNSNHKHFGTSQNMVEIILNPEHQAVREEDKVLLEQLNNKMKMTSSGPLKALNRNCSRHF</sequence>
<comment type="similarity">
    <text evidence="2">Belongs to the BMP lipoprotein family.</text>
</comment>
<reference evidence="9 10" key="1">
    <citation type="submission" date="2014-10" db="EMBL/GenBank/DDBJ databases">
        <title>Genome sequencing of Vibrio sinaloensis T08.</title>
        <authorList>
            <person name="Chan K.-G."/>
            <person name="Mohamad N.I."/>
        </authorList>
    </citation>
    <scope>NUCLEOTIDE SEQUENCE [LARGE SCALE GENOMIC DNA]</scope>
    <source>
        <strain evidence="9 10">T08</strain>
    </source>
</reference>
<evidence type="ECO:0000256" key="5">
    <source>
        <dbReference type="ARBA" id="ARBA00023136"/>
    </source>
</evidence>
<dbReference type="AlphaFoldDB" id="A0A0A5I180"/>
<dbReference type="Pfam" id="PF02608">
    <property type="entry name" value="Bmp"/>
    <property type="match status" value="1"/>
</dbReference>
<dbReference type="EMBL" id="JRWP01000005">
    <property type="protein sequence ID" value="KGY09494.1"/>
    <property type="molecule type" value="Genomic_DNA"/>
</dbReference>
<dbReference type="PANTHER" id="PTHR34296:SF2">
    <property type="entry name" value="ABC TRANSPORTER GUANOSINE-BINDING PROTEIN NUPN"/>
    <property type="match status" value="1"/>
</dbReference>
<proteinExistence type="inferred from homology"/>
<comment type="caution">
    <text evidence="9">The sequence shown here is derived from an EMBL/GenBank/DDBJ whole genome shotgun (WGS) entry which is preliminary data.</text>
</comment>
<dbReference type="Proteomes" id="UP000030451">
    <property type="component" value="Unassembled WGS sequence"/>
</dbReference>
<keyword evidence="6" id="KW-0449">Lipoprotein</keyword>
<name>A0A0A5I180_PHOS4</name>
<dbReference type="STRING" id="379097.SE23_13980"/>
<evidence type="ECO:0000256" key="7">
    <source>
        <dbReference type="SAM" id="Phobius"/>
    </source>
</evidence>
<dbReference type="InterPro" id="IPR028082">
    <property type="entry name" value="Peripla_BP_I"/>
</dbReference>
<organism evidence="9 10">
    <name type="scientific">Photobacterium sp. (strain ATCC 43367)</name>
    <dbReference type="NCBI Taxonomy" id="379097"/>
    <lineage>
        <taxon>Bacteria</taxon>
        <taxon>Pseudomonadati</taxon>
        <taxon>Pseudomonadota</taxon>
        <taxon>Gammaproteobacteria</taxon>
        <taxon>Vibrionales</taxon>
        <taxon>Vibrionaceae</taxon>
        <taxon>Vibrio</taxon>
        <taxon>Vibrio oreintalis group</taxon>
    </lineage>
</organism>
<evidence type="ECO:0000259" key="8">
    <source>
        <dbReference type="Pfam" id="PF02608"/>
    </source>
</evidence>
<dbReference type="SUPFAM" id="SSF53822">
    <property type="entry name" value="Periplasmic binding protein-like I"/>
    <property type="match status" value="1"/>
</dbReference>
<dbReference type="OrthoDB" id="9784230at2"/>
<keyword evidence="3" id="KW-1003">Cell membrane</keyword>
<feature type="transmembrane region" description="Helical" evidence="7">
    <location>
        <begin position="12"/>
        <end position="31"/>
    </location>
</feature>
<gene>
    <name evidence="9" type="ORF">NM06_06510</name>
</gene>
<keyword evidence="7" id="KW-0812">Transmembrane</keyword>
<keyword evidence="7" id="KW-1133">Transmembrane helix</keyword>
<accession>A0A0A5I180</accession>